<dbReference type="Proteomes" id="UP000054935">
    <property type="component" value="Unassembled WGS sequence"/>
</dbReference>
<keyword evidence="3" id="KW-1185">Reference proteome</keyword>
<proteinExistence type="predicted"/>
<organism evidence="2 3">
    <name type="scientific">Tropicibacter naphthalenivorans</name>
    <dbReference type="NCBI Taxonomy" id="441103"/>
    <lineage>
        <taxon>Bacteria</taxon>
        <taxon>Pseudomonadati</taxon>
        <taxon>Pseudomonadota</taxon>
        <taxon>Alphaproteobacteria</taxon>
        <taxon>Rhodobacterales</taxon>
        <taxon>Roseobacteraceae</taxon>
        <taxon>Tropicibacter</taxon>
    </lineage>
</organism>
<evidence type="ECO:0000256" key="1">
    <source>
        <dbReference type="SAM" id="SignalP"/>
    </source>
</evidence>
<dbReference type="InterPro" id="IPR029045">
    <property type="entry name" value="ClpP/crotonase-like_dom_sf"/>
</dbReference>
<dbReference type="SUPFAM" id="SSF52096">
    <property type="entry name" value="ClpP/crotonase"/>
    <property type="match status" value="1"/>
</dbReference>
<sequence>MRLILLLLLAVAPLCAQAMTLTPETGNPHCQARLEGLIENGDLPRLVDGLRDAQAANQGHLSVCLDSPGGSFLEGSRIAAFIEDNRIGTVIDDGDQCRSACSLIFMLGAADQSGARLTSDIGDNRVLLEFNRKMHINATLGFHRPAATLNTTRSYSAAEMESAFRIAIDSALEFMRIANRWKASEGASAMKPDLIENLLQHEGSEDFFYIDTVDKAGRYDIEVFGYSPPSRLSAVQAMNVCDNASNWVAGLAQFPVVDAAPDTLAQLTFRQSEMWTVAGPRTELHPVYYVRGRDIFHHRAGGGGGERVCQVAFRPTISSQYGNSLSVSACGGDGVLGQSFGEFCHLDEPSDAMTIISQLSIYPSDTKLSELEAVSRQIETNAAEIERALMPAATYKCSKDDGSFVSVVTRGEALPIRQTEHSDSDVIAYALPFTRLPRGDSAGRVIGSDEQRTACLNACQAERADPSLQSDGAEQVKATLDACFKDNLLRWSVTLPDGQIGWASAFYLR</sequence>
<keyword evidence="1" id="KW-0732">Signal</keyword>
<evidence type="ECO:0000313" key="2">
    <source>
        <dbReference type="EMBL" id="CUH77927.1"/>
    </source>
</evidence>
<dbReference type="AlphaFoldDB" id="A0A0P1G8G9"/>
<gene>
    <name evidence="2" type="ORF">TRN7648_01697</name>
</gene>
<dbReference type="EMBL" id="CYSE01000003">
    <property type="protein sequence ID" value="CUH77927.1"/>
    <property type="molecule type" value="Genomic_DNA"/>
</dbReference>
<name>A0A0P1G8G9_9RHOB</name>
<reference evidence="2 3" key="1">
    <citation type="submission" date="2015-09" db="EMBL/GenBank/DDBJ databases">
        <authorList>
            <consortium name="Swine Surveillance"/>
        </authorList>
    </citation>
    <scope>NUCLEOTIDE SEQUENCE [LARGE SCALE GENOMIC DNA]</scope>
    <source>
        <strain evidence="2 3">CECT 7648</strain>
    </source>
</reference>
<accession>A0A0P1G8G9</accession>
<evidence type="ECO:0000313" key="3">
    <source>
        <dbReference type="Proteomes" id="UP000054935"/>
    </source>
</evidence>
<feature type="signal peptide" evidence="1">
    <location>
        <begin position="1"/>
        <end position="18"/>
    </location>
</feature>
<feature type="chain" id="PRO_5006063176" description="SH3b domain-containing protein" evidence="1">
    <location>
        <begin position="19"/>
        <end position="509"/>
    </location>
</feature>
<protein>
    <recommendedName>
        <fullName evidence="4">SH3b domain-containing protein</fullName>
    </recommendedName>
</protein>
<dbReference type="Gene3D" id="3.90.226.10">
    <property type="entry name" value="2-enoyl-CoA Hydratase, Chain A, domain 1"/>
    <property type="match status" value="1"/>
</dbReference>
<evidence type="ECO:0008006" key="4">
    <source>
        <dbReference type="Google" id="ProtNLM"/>
    </source>
</evidence>